<dbReference type="EMBL" id="JACOOX010000001">
    <property type="protein sequence ID" value="MBC5661595.1"/>
    <property type="molecule type" value="Genomic_DNA"/>
</dbReference>
<protein>
    <submittedName>
        <fullName evidence="2">DNA polymerase III subunit delta</fullName>
    </submittedName>
</protein>
<proteinExistence type="predicted"/>
<dbReference type="InterPro" id="IPR003593">
    <property type="entry name" value="AAA+_ATPase"/>
</dbReference>
<dbReference type="PANTHER" id="PTHR11669">
    <property type="entry name" value="REPLICATION FACTOR C / DNA POLYMERASE III GAMMA-TAU SUBUNIT"/>
    <property type="match status" value="1"/>
</dbReference>
<feature type="domain" description="AAA+ ATPase" evidence="1">
    <location>
        <begin position="26"/>
        <end position="169"/>
    </location>
</feature>
<reference evidence="2 3" key="1">
    <citation type="submission" date="2020-08" db="EMBL/GenBank/DDBJ databases">
        <title>Genome public.</title>
        <authorList>
            <person name="Liu C."/>
            <person name="Sun Q."/>
        </authorList>
    </citation>
    <scope>NUCLEOTIDE SEQUENCE [LARGE SCALE GENOMIC DNA]</scope>
    <source>
        <strain evidence="2 3">NSJ-10</strain>
    </source>
</reference>
<dbReference type="Proteomes" id="UP000615234">
    <property type="component" value="Unassembled WGS sequence"/>
</dbReference>
<dbReference type="SUPFAM" id="SSF52540">
    <property type="entry name" value="P-loop containing nucleoside triphosphate hydrolases"/>
    <property type="match status" value="1"/>
</dbReference>
<dbReference type="GO" id="GO:0006261">
    <property type="term" value="P:DNA-templated DNA replication"/>
    <property type="evidence" value="ECO:0007669"/>
    <property type="project" value="TreeGrafter"/>
</dbReference>
<comment type="caution">
    <text evidence="2">The sequence shown here is derived from an EMBL/GenBank/DDBJ whole genome shotgun (WGS) entry which is preliminary data.</text>
</comment>
<sequence length="330" mass="37994">MIEFSEIIGHEDIIQHFKRSIEMGKVSQGYIINGEEGSGKKTLTRAIIKTLECEEGGTEPCCKCKSCKQMDTDNQPDVTWVTHDKPNVISVEEIRDQVNKDITIKPYSSRYKIYVIDDAQLLNANAQNALLKTIEEPPEYAIIFLLTSNIDKILPTIISRCIVLNIKPVRERDVLDYLMNELKLPKEKADFCMDFAQGNLGKAIRLATSEEYKEIIEDVTGILRRIPDMTVDDIIFAIKNMNHHKLKISDYIDLMMMWYRDILMLKITGNAGRLMFKEYYTDIRKQSAHISYEGIENVLKAMDKAKIRLEANVNFDVAMELMLLTIKENK</sequence>
<evidence type="ECO:0000259" key="1">
    <source>
        <dbReference type="SMART" id="SM00382"/>
    </source>
</evidence>
<organism evidence="2 3">
    <name type="scientific">Coprococcus hominis</name>
    <name type="common">ex Liu et al. 2022</name>
    <dbReference type="NCBI Taxonomy" id="2763039"/>
    <lineage>
        <taxon>Bacteria</taxon>
        <taxon>Bacillati</taxon>
        <taxon>Bacillota</taxon>
        <taxon>Clostridia</taxon>
        <taxon>Lachnospirales</taxon>
        <taxon>Lachnospiraceae</taxon>
        <taxon>Coprococcus</taxon>
    </lineage>
</organism>
<dbReference type="AlphaFoldDB" id="A0A8I0AMT9"/>
<name>A0A8I0AMT9_9FIRM</name>
<evidence type="ECO:0000313" key="3">
    <source>
        <dbReference type="Proteomes" id="UP000615234"/>
    </source>
</evidence>
<dbReference type="InterPro" id="IPR050238">
    <property type="entry name" value="DNA_Rep/Repair_Clamp_Loader"/>
</dbReference>
<evidence type="ECO:0000313" key="2">
    <source>
        <dbReference type="EMBL" id="MBC5661595.1"/>
    </source>
</evidence>
<dbReference type="SMART" id="SM00382">
    <property type="entry name" value="AAA"/>
    <property type="match status" value="1"/>
</dbReference>
<accession>A0A8I0AMT9</accession>
<dbReference type="PANTHER" id="PTHR11669:SF8">
    <property type="entry name" value="DNA POLYMERASE III SUBUNIT DELTA"/>
    <property type="match status" value="1"/>
</dbReference>
<keyword evidence="3" id="KW-1185">Reference proteome</keyword>
<gene>
    <name evidence="2" type="ORF">H8S09_01590</name>
</gene>
<dbReference type="Pfam" id="PF13177">
    <property type="entry name" value="DNA_pol3_delta2"/>
    <property type="match status" value="1"/>
</dbReference>
<dbReference type="RefSeq" id="WP_021944362.1">
    <property type="nucleotide sequence ID" value="NZ_JACOOX010000001.1"/>
</dbReference>
<dbReference type="InterPro" id="IPR027417">
    <property type="entry name" value="P-loop_NTPase"/>
</dbReference>
<dbReference type="Gene3D" id="3.40.50.300">
    <property type="entry name" value="P-loop containing nucleotide triphosphate hydrolases"/>
    <property type="match status" value="1"/>
</dbReference>